<dbReference type="InterPro" id="IPR038765">
    <property type="entry name" value="Papain-like_cys_pep_sf"/>
</dbReference>
<feature type="domain" description="NlpC/P60" evidence="5">
    <location>
        <begin position="46"/>
        <end position="173"/>
    </location>
</feature>
<proteinExistence type="inferred from homology"/>
<dbReference type="InterPro" id="IPR051202">
    <property type="entry name" value="Peptidase_C40"/>
</dbReference>
<dbReference type="Proteomes" id="UP000185604">
    <property type="component" value="Unassembled WGS sequence"/>
</dbReference>
<gene>
    <name evidence="6" type="ORF">B4121_0416</name>
</gene>
<dbReference type="GO" id="GO:0006508">
    <property type="term" value="P:proteolysis"/>
    <property type="evidence" value="ECO:0007669"/>
    <property type="project" value="UniProtKB-KW"/>
</dbReference>
<dbReference type="SUPFAM" id="SSF54001">
    <property type="entry name" value="Cysteine proteinases"/>
    <property type="match status" value="3"/>
</dbReference>
<keyword evidence="3 6" id="KW-0378">Hydrolase</keyword>
<feature type="domain" description="NlpC/P60" evidence="5">
    <location>
        <begin position="177"/>
        <end position="301"/>
    </location>
</feature>
<dbReference type="Gene3D" id="3.90.1720.10">
    <property type="entry name" value="endopeptidase domain like (from Nostoc punctiforme)"/>
    <property type="match status" value="3"/>
</dbReference>
<dbReference type="PANTHER" id="PTHR47053">
    <property type="entry name" value="MUREIN DD-ENDOPEPTIDASE MEPH-RELATED"/>
    <property type="match status" value="1"/>
</dbReference>
<accession>A0A7Z1B5S4</accession>
<sequence length="427" mass="47131">MTMKEERRGGTEQLIKKAANKKLVLFCGIAVFLMSLFLTNHNDVYADTIGEKIAETARHLEGAKYSYGGEKPKTGFDSSGFVQYVFQSLDITLPRTVKEQSTLGSSVSRQQLEKGDLVFFKNAELESDGPTHVAIYMGNDQIIHSTKSNGVVVTKLEGSSYWSSGYLKAKRITKEPKISMDPVVQKAKSYVGVPYVFGGNSPDLGFDCSGLTQYVFREVLGVYLPRSAEQQWAVGQKVKLEDIRPGDVLFFSNTYKPGISHNAIYAGGGRFIHASRSNKVTISYLSASYWQKKFTGVRRFDNMSLPKNPIVSEAIRHIGEVGYQKGGTSPKEGFDTAGFIQYVYKTAAGVELPRYADKQYSTGKKITKKELEPGDIVFFKGTTVLNPAIYIGNGQVVLVTLSAGVTTADMETSAYWKEKYAGSVRIK</sequence>
<comment type="similarity">
    <text evidence="1">Belongs to the peptidase C40 family.</text>
</comment>
<keyword evidence="4" id="KW-0788">Thiol protease</keyword>
<dbReference type="GO" id="GO:0008234">
    <property type="term" value="F:cysteine-type peptidase activity"/>
    <property type="evidence" value="ECO:0007669"/>
    <property type="project" value="UniProtKB-KW"/>
</dbReference>
<dbReference type="PROSITE" id="PS51935">
    <property type="entry name" value="NLPC_P60"/>
    <property type="match status" value="3"/>
</dbReference>
<organism evidence="6 7">
    <name type="scientific">Bacillus paralicheniformis</name>
    <dbReference type="NCBI Taxonomy" id="1648923"/>
    <lineage>
        <taxon>Bacteria</taxon>
        <taxon>Bacillati</taxon>
        <taxon>Bacillota</taxon>
        <taxon>Bacilli</taxon>
        <taxon>Bacillales</taxon>
        <taxon>Bacillaceae</taxon>
        <taxon>Bacillus</taxon>
    </lineage>
</organism>
<dbReference type="InterPro" id="IPR000064">
    <property type="entry name" value="NLP_P60_dom"/>
</dbReference>
<evidence type="ECO:0000256" key="4">
    <source>
        <dbReference type="ARBA" id="ARBA00022807"/>
    </source>
</evidence>
<protein>
    <submittedName>
        <fullName evidence="6">Gamma-DL-glutamyl hydrolase PgsS catalyzes PGA release</fullName>
    </submittedName>
</protein>
<evidence type="ECO:0000256" key="1">
    <source>
        <dbReference type="ARBA" id="ARBA00007074"/>
    </source>
</evidence>
<evidence type="ECO:0000256" key="2">
    <source>
        <dbReference type="ARBA" id="ARBA00022670"/>
    </source>
</evidence>
<comment type="caution">
    <text evidence="6">The sequence shown here is derived from an EMBL/GenBank/DDBJ whole genome shotgun (WGS) entry which is preliminary data.</text>
</comment>
<dbReference type="Pfam" id="PF00877">
    <property type="entry name" value="NLPC_P60"/>
    <property type="match status" value="3"/>
</dbReference>
<dbReference type="PANTHER" id="PTHR47053:SF1">
    <property type="entry name" value="MUREIN DD-ENDOPEPTIDASE MEPH-RELATED"/>
    <property type="match status" value="1"/>
</dbReference>
<name>A0A7Z1B5S4_9BACI</name>
<evidence type="ECO:0000313" key="7">
    <source>
        <dbReference type="Proteomes" id="UP000185604"/>
    </source>
</evidence>
<evidence type="ECO:0000313" key="6">
    <source>
        <dbReference type="EMBL" id="OLF98889.1"/>
    </source>
</evidence>
<dbReference type="AlphaFoldDB" id="A0A7Z1B5S4"/>
<evidence type="ECO:0000256" key="3">
    <source>
        <dbReference type="ARBA" id="ARBA00022801"/>
    </source>
</evidence>
<keyword evidence="2" id="KW-0645">Protease</keyword>
<dbReference type="EMBL" id="LKPO01000001">
    <property type="protein sequence ID" value="OLF98889.1"/>
    <property type="molecule type" value="Genomic_DNA"/>
</dbReference>
<reference evidence="6 7" key="1">
    <citation type="journal article" date="2016" name="Front. Microbiol.">
        <title>High-Level Heat Resistance of Spores of Bacillus amyloliquefaciens and Bacillus licheniformis Results from the Presence of a spoVA Operon in a Tn1546 Transposon.</title>
        <authorList>
            <person name="Berendsen E.M."/>
            <person name="Koning R.A."/>
            <person name="Boekhorst J."/>
            <person name="de Jong A."/>
            <person name="Kuipers O.P."/>
            <person name="Wells-Bennik M.H."/>
        </authorList>
    </citation>
    <scope>NUCLEOTIDE SEQUENCE [LARGE SCALE GENOMIC DNA]</scope>
    <source>
        <strain evidence="6 7">B4121</strain>
    </source>
</reference>
<feature type="domain" description="NlpC/P60" evidence="5">
    <location>
        <begin position="304"/>
        <end position="427"/>
    </location>
</feature>
<evidence type="ECO:0000259" key="5">
    <source>
        <dbReference type="PROSITE" id="PS51935"/>
    </source>
</evidence>